<comment type="caution">
    <text evidence="2">The sequence shown here is derived from an EMBL/GenBank/DDBJ whole genome shotgun (WGS) entry which is preliminary data.</text>
</comment>
<feature type="compositionally biased region" description="Basic residues" evidence="1">
    <location>
        <begin position="44"/>
        <end position="55"/>
    </location>
</feature>
<evidence type="ECO:0000313" key="2">
    <source>
        <dbReference type="EMBL" id="KAJ7376522.1"/>
    </source>
</evidence>
<evidence type="ECO:0000256" key="1">
    <source>
        <dbReference type="SAM" id="MobiDB-lite"/>
    </source>
</evidence>
<dbReference type="Proteomes" id="UP001163046">
    <property type="component" value="Unassembled WGS sequence"/>
</dbReference>
<proteinExistence type="predicted"/>
<dbReference type="Pfam" id="PF17218">
    <property type="entry name" value="CBX7_C"/>
    <property type="match status" value="1"/>
</dbReference>
<keyword evidence="3" id="KW-1185">Reference proteome</keyword>
<accession>A0A9W9Z7N1</accession>
<dbReference type="InterPro" id="IPR033773">
    <property type="entry name" value="CBX7_C"/>
</dbReference>
<feature type="region of interest" description="Disordered" evidence="1">
    <location>
        <begin position="167"/>
        <end position="210"/>
    </location>
</feature>
<protein>
    <submittedName>
        <fullName evidence="2">Uncharacterized protein</fullName>
    </submittedName>
</protein>
<feature type="compositionally biased region" description="Acidic residues" evidence="1">
    <location>
        <begin position="7"/>
        <end position="16"/>
    </location>
</feature>
<evidence type="ECO:0000313" key="3">
    <source>
        <dbReference type="Proteomes" id="UP001163046"/>
    </source>
</evidence>
<gene>
    <name evidence="2" type="ORF">OS493_034259</name>
</gene>
<feature type="compositionally biased region" description="Polar residues" evidence="1">
    <location>
        <begin position="180"/>
        <end position="196"/>
    </location>
</feature>
<dbReference type="AlphaFoldDB" id="A0A9W9Z7N1"/>
<sequence length="257" mass="27804">MLVAEENASEEAEPSVDIEHVNDQDQGSNSEIDESSQEVLPPPVKRKRRRKKRKIPKIDEGTGEVPPQSTAEESAVPLVVTDAGDEKVDVEITVTDVDEKTRQNAANSESVLDDSVLNAEAVCSKEIAPSTSVIEEVKSSPLCNAAGSSTSTKMDILETPIFAEKAAVNDKDKQVKTSTEEVPTSSTNPLSSSRQETPLPAPPTEVKNTPVIPRYSRFEFLANSMIITDVTTERGTVTVKECSAYEGFYGPEPDRPG</sequence>
<dbReference type="OrthoDB" id="5989727at2759"/>
<dbReference type="EMBL" id="MU826397">
    <property type="protein sequence ID" value="KAJ7376522.1"/>
    <property type="molecule type" value="Genomic_DNA"/>
</dbReference>
<organism evidence="2 3">
    <name type="scientific">Desmophyllum pertusum</name>
    <dbReference type="NCBI Taxonomy" id="174260"/>
    <lineage>
        <taxon>Eukaryota</taxon>
        <taxon>Metazoa</taxon>
        <taxon>Cnidaria</taxon>
        <taxon>Anthozoa</taxon>
        <taxon>Hexacorallia</taxon>
        <taxon>Scleractinia</taxon>
        <taxon>Caryophylliina</taxon>
        <taxon>Caryophylliidae</taxon>
        <taxon>Desmophyllum</taxon>
    </lineage>
</organism>
<reference evidence="2" key="1">
    <citation type="submission" date="2023-01" db="EMBL/GenBank/DDBJ databases">
        <title>Genome assembly of the deep-sea coral Lophelia pertusa.</title>
        <authorList>
            <person name="Herrera S."/>
            <person name="Cordes E."/>
        </authorList>
    </citation>
    <scope>NUCLEOTIDE SEQUENCE</scope>
    <source>
        <strain evidence="2">USNM1676648</strain>
        <tissue evidence="2">Polyp</tissue>
    </source>
</reference>
<feature type="compositionally biased region" description="Basic and acidic residues" evidence="1">
    <location>
        <begin position="167"/>
        <end position="179"/>
    </location>
</feature>
<feature type="region of interest" description="Disordered" evidence="1">
    <location>
        <begin position="1"/>
        <end position="79"/>
    </location>
</feature>
<name>A0A9W9Z7N1_9CNID</name>